<feature type="domain" description="Adaptive response protein AidB N-terminal" evidence="1">
    <location>
        <begin position="15"/>
        <end position="114"/>
    </location>
</feature>
<gene>
    <name evidence="2" type="ordered locus">TKWG_14680</name>
</gene>
<proteinExistence type="predicted"/>
<evidence type="ECO:0000259" key="1">
    <source>
        <dbReference type="Pfam" id="PF18158"/>
    </source>
</evidence>
<evidence type="ECO:0000313" key="3">
    <source>
        <dbReference type="Proteomes" id="UP000005267"/>
    </source>
</evidence>
<dbReference type="Proteomes" id="UP000005267">
    <property type="component" value="Chromosome"/>
</dbReference>
<organism evidence="2 3">
    <name type="scientific">Advenella kashmirensis (strain DSM 17095 / LMG 22695 / WT001)</name>
    <name type="common">Tetrathiobacter kashmirensis</name>
    <dbReference type="NCBI Taxonomy" id="1036672"/>
    <lineage>
        <taxon>Bacteria</taxon>
        <taxon>Pseudomonadati</taxon>
        <taxon>Pseudomonadota</taxon>
        <taxon>Betaproteobacteria</taxon>
        <taxon>Burkholderiales</taxon>
        <taxon>Alcaligenaceae</taxon>
    </lineage>
</organism>
<keyword evidence="3" id="KW-1185">Reference proteome</keyword>
<accession>I3UD96</accession>
<dbReference type="STRING" id="1036672.TKWG_14680"/>
<evidence type="ECO:0000313" key="2">
    <source>
        <dbReference type="EMBL" id="AFK62984.1"/>
    </source>
</evidence>
<dbReference type="KEGG" id="aka:TKWG_14680"/>
<dbReference type="InterPro" id="IPR041504">
    <property type="entry name" value="AidB_N"/>
</dbReference>
<dbReference type="EMBL" id="CP003555">
    <property type="protein sequence ID" value="AFK62984.1"/>
    <property type="molecule type" value="Genomic_DNA"/>
</dbReference>
<name>I3UD96_ADVKW</name>
<reference evidence="3" key="2">
    <citation type="journal article" date="2013" name="PLoS ONE">
        <title>Genome implosion elicits host-confinement in Alcaligenaceae: evidence from the comparative genomics of Tetrathiobacter kashmirensis, a pathogen in the making.</title>
        <authorList>
            <person name="Ghosh W."/>
            <person name="Alam M."/>
            <person name="Roy C."/>
            <person name="Pyne P."/>
            <person name="George A."/>
            <person name="Chakraborty R."/>
            <person name="Majumder S."/>
            <person name="Agarwal A."/>
            <person name="Chakraborty S."/>
            <person name="Majumdar S."/>
            <person name="Gupta S.K."/>
        </authorList>
    </citation>
    <scope>NUCLEOTIDE SEQUENCE [LARGE SCALE GENOMIC DNA]</scope>
    <source>
        <strain evidence="3">WT001</strain>
    </source>
</reference>
<dbReference type="AlphaFoldDB" id="I3UD96"/>
<dbReference type="Gene3D" id="6.10.250.600">
    <property type="match status" value="1"/>
</dbReference>
<reference evidence="2 3" key="1">
    <citation type="journal article" date="2011" name="J. Bacteriol.">
        <title>Whole-genome shotgun sequencing of the sulfur-oxidizing chemoautotroph Tetrathiobacter kashmirensis.</title>
        <authorList>
            <person name="Ghosh W."/>
            <person name="George A."/>
            <person name="Agarwal A."/>
            <person name="Raj P."/>
            <person name="Alam M."/>
            <person name="Pyne P."/>
            <person name="Das Gupta S.K."/>
        </authorList>
    </citation>
    <scope>NUCLEOTIDE SEQUENCE [LARGE SCALE GENOMIC DNA]</scope>
    <source>
        <strain evidence="2 3">WT001</strain>
    </source>
</reference>
<sequence>MNIIDIQKGQEMETNNIPDSRGSNFFTMDPYSGPLLKTYLPASLYAHLLPVFNELGAAVGSRLDELADTADKNPPQLSVRNRQGQDACTVTKHPAYVELEKMAYEKLGLAAMSHRPACWTGINPFRLRPSTRCRIYSCRPSSGCAARSA</sequence>
<dbReference type="HOGENOM" id="CLU_1745784_0_0_4"/>
<dbReference type="Pfam" id="PF18158">
    <property type="entry name" value="AidB_N"/>
    <property type="match status" value="1"/>
</dbReference>
<protein>
    <submittedName>
        <fullName evidence="2">Acyl-CoA dehydrogenase</fullName>
    </submittedName>
</protein>